<keyword evidence="2" id="KW-1185">Reference proteome</keyword>
<dbReference type="Pfam" id="PF00300">
    <property type="entry name" value="His_Phos_1"/>
    <property type="match status" value="1"/>
</dbReference>
<dbReference type="InterPro" id="IPR029033">
    <property type="entry name" value="His_PPase_superfam"/>
</dbReference>
<reference evidence="1 2" key="1">
    <citation type="submission" date="2019-01" db="EMBL/GenBank/DDBJ databases">
        <authorList>
            <person name="Chen W.-M."/>
        </authorList>
    </citation>
    <scope>NUCLEOTIDE SEQUENCE [LARGE SCALE GENOMIC DNA]</scope>
    <source>
        <strain evidence="1 2">YBJ-36</strain>
    </source>
</reference>
<proteinExistence type="predicted"/>
<gene>
    <name evidence="1" type="ORF">EOD41_18525</name>
</gene>
<dbReference type="OrthoDB" id="9810154at2"/>
<dbReference type="Gene3D" id="3.40.50.1240">
    <property type="entry name" value="Phosphoglycerate mutase-like"/>
    <property type="match status" value="1"/>
</dbReference>
<dbReference type="PANTHER" id="PTHR47623:SF1">
    <property type="entry name" value="OS09G0287300 PROTEIN"/>
    <property type="match status" value="1"/>
</dbReference>
<sequence>MKRLLLIRHAKATHESGYIDFERPLTPEGVEDASYMAERVKEQNIVPDILISSPALRTLATANIFSQHLAGRKPETNKDIYDASEQTLLKVINNFPDNVDYIGLVGHNPGISQILYYLTGKVQEMDTSGIALIEFKVDSWTEVSGETGTLISYDSPKSA</sequence>
<dbReference type="CDD" id="cd07067">
    <property type="entry name" value="HP_PGM_like"/>
    <property type="match status" value="1"/>
</dbReference>
<evidence type="ECO:0000313" key="1">
    <source>
        <dbReference type="EMBL" id="RVT98082.1"/>
    </source>
</evidence>
<evidence type="ECO:0000313" key="2">
    <source>
        <dbReference type="Proteomes" id="UP000282759"/>
    </source>
</evidence>
<accession>A0A3S2UM27</accession>
<dbReference type="SUPFAM" id="SSF53254">
    <property type="entry name" value="Phosphoglycerate mutase-like"/>
    <property type="match status" value="1"/>
</dbReference>
<protein>
    <submittedName>
        <fullName evidence="1">Histidine phosphatase family protein</fullName>
    </submittedName>
</protein>
<dbReference type="Proteomes" id="UP000282759">
    <property type="component" value="Unassembled WGS sequence"/>
</dbReference>
<dbReference type="InterPro" id="IPR013078">
    <property type="entry name" value="His_Pase_superF_clade-1"/>
</dbReference>
<organism evidence="1 2">
    <name type="scientific">Mucilaginibacter limnophilus</name>
    <dbReference type="NCBI Taxonomy" id="1932778"/>
    <lineage>
        <taxon>Bacteria</taxon>
        <taxon>Pseudomonadati</taxon>
        <taxon>Bacteroidota</taxon>
        <taxon>Sphingobacteriia</taxon>
        <taxon>Sphingobacteriales</taxon>
        <taxon>Sphingobacteriaceae</taxon>
        <taxon>Mucilaginibacter</taxon>
    </lineage>
</organism>
<dbReference type="RefSeq" id="WP_127707745.1">
    <property type="nucleotide sequence ID" value="NZ_SACK01000010.1"/>
</dbReference>
<comment type="caution">
    <text evidence="1">The sequence shown here is derived from an EMBL/GenBank/DDBJ whole genome shotgun (WGS) entry which is preliminary data.</text>
</comment>
<name>A0A3S2UM27_9SPHI</name>
<dbReference type="EMBL" id="SACK01000010">
    <property type="protein sequence ID" value="RVT98082.1"/>
    <property type="molecule type" value="Genomic_DNA"/>
</dbReference>
<dbReference type="AlphaFoldDB" id="A0A3S2UM27"/>
<dbReference type="PANTHER" id="PTHR47623">
    <property type="entry name" value="OS09G0287300 PROTEIN"/>
    <property type="match status" value="1"/>
</dbReference>